<keyword evidence="1" id="KW-0808">Transferase</keyword>
<dbReference type="PANTHER" id="PTHR43877">
    <property type="entry name" value="AMINOALKYLPHOSPHONATE N-ACETYLTRANSFERASE-RELATED-RELATED"/>
    <property type="match status" value="1"/>
</dbReference>
<evidence type="ECO:0000313" key="5">
    <source>
        <dbReference type="Proteomes" id="UP001464923"/>
    </source>
</evidence>
<dbReference type="SUPFAM" id="SSF55729">
    <property type="entry name" value="Acyl-CoA N-acyltransferases (Nat)"/>
    <property type="match status" value="1"/>
</dbReference>
<name>A0ABV1JZA2_9PSEU</name>
<keyword evidence="5" id="KW-1185">Reference proteome</keyword>
<evidence type="ECO:0000259" key="3">
    <source>
        <dbReference type="PROSITE" id="PS51186"/>
    </source>
</evidence>
<dbReference type="CDD" id="cd04301">
    <property type="entry name" value="NAT_SF"/>
    <property type="match status" value="1"/>
</dbReference>
<dbReference type="Gene3D" id="3.40.630.30">
    <property type="match status" value="1"/>
</dbReference>
<dbReference type="Pfam" id="PF00583">
    <property type="entry name" value="Acetyltransf_1"/>
    <property type="match status" value="1"/>
</dbReference>
<keyword evidence="2" id="KW-0012">Acyltransferase</keyword>
<proteinExistence type="predicted"/>
<dbReference type="RefSeq" id="WP_345640647.1">
    <property type="nucleotide sequence ID" value="NZ_BAABLY010000004.1"/>
</dbReference>
<dbReference type="Proteomes" id="UP001464923">
    <property type="component" value="Unassembled WGS sequence"/>
</dbReference>
<evidence type="ECO:0000256" key="2">
    <source>
        <dbReference type="ARBA" id="ARBA00023315"/>
    </source>
</evidence>
<sequence length="151" mass="16577">MVTIRPAGQDDVDIAAGLARQAYGHYTARIGRPPAPVGADYAAAVRGATMWVAEDHGRVVGLLVLLDGDGRLLLDNVAVDPSAQGRGVGARLLAFAEDEARRRGHDRIELYTNEAMTENLDYYPHQGYVETHRAEQDGYRRVFFTKRLSPA</sequence>
<comment type="caution">
    <text evidence="4">The sequence shown here is derived from an EMBL/GenBank/DDBJ whole genome shotgun (WGS) entry which is preliminary data.</text>
</comment>
<dbReference type="PROSITE" id="PS51186">
    <property type="entry name" value="GNAT"/>
    <property type="match status" value="1"/>
</dbReference>
<dbReference type="EMBL" id="JBEDNP010000011">
    <property type="protein sequence ID" value="MEQ3541006.1"/>
    <property type="molecule type" value="Genomic_DNA"/>
</dbReference>
<dbReference type="PANTHER" id="PTHR43877:SF2">
    <property type="entry name" value="AMINOALKYLPHOSPHONATE N-ACETYLTRANSFERASE-RELATED"/>
    <property type="match status" value="1"/>
</dbReference>
<evidence type="ECO:0000313" key="4">
    <source>
        <dbReference type="EMBL" id="MEQ3541006.1"/>
    </source>
</evidence>
<gene>
    <name evidence="4" type="ORF">WHI96_19530</name>
</gene>
<evidence type="ECO:0000256" key="1">
    <source>
        <dbReference type="ARBA" id="ARBA00022679"/>
    </source>
</evidence>
<protein>
    <submittedName>
        <fullName evidence="4">GNAT family N-acetyltransferase</fullName>
    </submittedName>
</protein>
<dbReference type="InterPro" id="IPR000182">
    <property type="entry name" value="GNAT_dom"/>
</dbReference>
<reference evidence="4 5" key="1">
    <citation type="submission" date="2024-03" db="EMBL/GenBank/DDBJ databases">
        <title>Draft genome sequence of Pseudonocardia tropica JCM 19149.</title>
        <authorList>
            <person name="Butdee W."/>
            <person name="Duangmal K."/>
        </authorList>
    </citation>
    <scope>NUCLEOTIDE SEQUENCE [LARGE SCALE GENOMIC DNA]</scope>
    <source>
        <strain evidence="4 5">JCM 19149</strain>
    </source>
</reference>
<feature type="domain" description="N-acetyltransferase" evidence="3">
    <location>
        <begin position="2"/>
        <end position="149"/>
    </location>
</feature>
<organism evidence="4 5">
    <name type="scientific">Pseudonocardia tropica</name>
    <dbReference type="NCBI Taxonomy" id="681289"/>
    <lineage>
        <taxon>Bacteria</taxon>
        <taxon>Bacillati</taxon>
        <taxon>Actinomycetota</taxon>
        <taxon>Actinomycetes</taxon>
        <taxon>Pseudonocardiales</taxon>
        <taxon>Pseudonocardiaceae</taxon>
        <taxon>Pseudonocardia</taxon>
    </lineage>
</organism>
<accession>A0ABV1JZA2</accession>
<dbReference type="InterPro" id="IPR050832">
    <property type="entry name" value="Bact_Acetyltransf"/>
</dbReference>
<dbReference type="InterPro" id="IPR016181">
    <property type="entry name" value="Acyl_CoA_acyltransferase"/>
</dbReference>